<proteinExistence type="predicted"/>
<dbReference type="PANTHER" id="PTHR35468">
    <property type="entry name" value="MYOSIN-LIKE PROTEIN"/>
    <property type="match status" value="1"/>
</dbReference>
<feature type="region of interest" description="Disordered" evidence="2">
    <location>
        <begin position="511"/>
        <end position="589"/>
    </location>
</feature>
<feature type="compositionally biased region" description="Basic and acidic residues" evidence="2">
    <location>
        <begin position="576"/>
        <end position="589"/>
    </location>
</feature>
<evidence type="ECO:0000313" key="4">
    <source>
        <dbReference type="Proteomes" id="UP001497512"/>
    </source>
</evidence>
<feature type="region of interest" description="Disordered" evidence="2">
    <location>
        <begin position="452"/>
        <end position="493"/>
    </location>
</feature>
<organism evidence="3 4">
    <name type="scientific">Sphagnum troendelagicum</name>
    <dbReference type="NCBI Taxonomy" id="128251"/>
    <lineage>
        <taxon>Eukaryota</taxon>
        <taxon>Viridiplantae</taxon>
        <taxon>Streptophyta</taxon>
        <taxon>Embryophyta</taxon>
        <taxon>Bryophyta</taxon>
        <taxon>Sphagnophytina</taxon>
        <taxon>Sphagnopsida</taxon>
        <taxon>Sphagnales</taxon>
        <taxon>Sphagnaceae</taxon>
        <taxon>Sphagnum</taxon>
    </lineage>
</organism>
<gene>
    <name evidence="3" type="ORF">CSSPTR1EN2_LOCUS620</name>
</gene>
<feature type="compositionally biased region" description="Acidic residues" evidence="2">
    <location>
        <begin position="151"/>
        <end position="160"/>
    </location>
</feature>
<keyword evidence="4" id="KW-1185">Reference proteome</keyword>
<feature type="region of interest" description="Disordered" evidence="2">
    <location>
        <begin position="132"/>
        <end position="160"/>
    </location>
</feature>
<keyword evidence="1" id="KW-0175">Coiled coil</keyword>
<feature type="compositionally biased region" description="Polar residues" evidence="2">
    <location>
        <begin position="461"/>
        <end position="477"/>
    </location>
</feature>
<feature type="compositionally biased region" description="Polar residues" evidence="2">
    <location>
        <begin position="511"/>
        <end position="544"/>
    </location>
</feature>
<protein>
    <submittedName>
        <fullName evidence="3">Uncharacterized protein</fullName>
    </submittedName>
</protein>
<evidence type="ECO:0000256" key="1">
    <source>
        <dbReference type="SAM" id="Coils"/>
    </source>
</evidence>
<feature type="coiled-coil region" evidence="1">
    <location>
        <begin position="275"/>
        <end position="344"/>
    </location>
</feature>
<dbReference type="EMBL" id="OZ019893">
    <property type="protein sequence ID" value="CAK9190025.1"/>
    <property type="molecule type" value="Genomic_DNA"/>
</dbReference>
<sequence length="589" mass="66110">MKCAGALTRKARNRRRQGVLTGEDCVSSEEEDDAVVGKMKEKREEEEGEITVVAGDAGNDVMRAAVAACGEESVTKQWPALLQSKCKVLEMEKELAMQRWTQQCVEIAKTAPTTAKEMSHCVMQATKRRGTVSAPCTPRTTTTTTTNNKEEEQEGEEEDSVQLVHRIEQLQKSRQQRELENQANAVQGRVQLLQQRSKTRYGGVRIVQRNKENLGRELDPSTLISQKGKTKGEMMAQPLQETHQVNDRTQKETIDKIVTQVKADAQEWTKIQGMLKHVKGEMKTLQQKCDSWEQRALHAESKCATLEIQEESWRVQAQLSEQKNKELEREMAQLCAKMEEVKSHAALEQSRLIPAGCNHSYALVLKPVLRNSSGDICTCSTSPDFQESKQCEKWCHMPVTRSRPTEKLLCNTCTSKAKKIDSTEHCMGCGSVLNVPDPRRISTPRIQHLSGNSARKVCGVNDTQGARRSPSRQSKLSSDGESKSNDESVLSSKNEMTISEIERSMAQNWFKQRQSGRRPNTACSDTSLQENNADAVCSQPNPTRCRSEGKKSMKSRQSSASKSKVSTPHLLFQERLPLKEASRNAVYER</sequence>
<name>A0ABP0T8W6_9BRYO</name>
<evidence type="ECO:0000256" key="2">
    <source>
        <dbReference type="SAM" id="MobiDB-lite"/>
    </source>
</evidence>
<dbReference type="Proteomes" id="UP001497512">
    <property type="component" value="Chromosome 1"/>
</dbReference>
<dbReference type="PANTHER" id="PTHR35468:SF1">
    <property type="entry name" value="MYOSIN-LIKE PROTEIN"/>
    <property type="match status" value="1"/>
</dbReference>
<feature type="region of interest" description="Disordered" evidence="2">
    <location>
        <begin position="18"/>
        <end position="45"/>
    </location>
</feature>
<feature type="compositionally biased region" description="Low complexity" evidence="2">
    <location>
        <begin position="555"/>
        <end position="566"/>
    </location>
</feature>
<reference evidence="3 4" key="1">
    <citation type="submission" date="2024-02" db="EMBL/GenBank/DDBJ databases">
        <authorList>
            <consortium name="ELIXIR-Norway"/>
            <consortium name="Elixir Norway"/>
        </authorList>
    </citation>
    <scope>NUCLEOTIDE SEQUENCE [LARGE SCALE GENOMIC DNA]</scope>
</reference>
<accession>A0ABP0T8W6</accession>
<evidence type="ECO:0000313" key="3">
    <source>
        <dbReference type="EMBL" id="CAK9190025.1"/>
    </source>
</evidence>